<dbReference type="GO" id="GO:0000395">
    <property type="term" value="P:mRNA 5'-splice site recognition"/>
    <property type="evidence" value="ECO:0007669"/>
    <property type="project" value="TreeGrafter"/>
</dbReference>
<dbReference type="InterPro" id="IPR040397">
    <property type="entry name" value="SWAP"/>
</dbReference>
<feature type="compositionally biased region" description="Acidic residues" evidence="8">
    <location>
        <begin position="1020"/>
        <end position="1041"/>
    </location>
</feature>
<dbReference type="InterPro" id="IPR035967">
    <property type="entry name" value="SWAP/Surp_sf"/>
</dbReference>
<dbReference type="STRING" id="6573.A0A210R217"/>
<dbReference type="Pfam" id="PF04046">
    <property type="entry name" value="PSP"/>
    <property type="match status" value="1"/>
</dbReference>
<evidence type="ECO:0000256" key="5">
    <source>
        <dbReference type="ARBA" id="ARBA00023163"/>
    </source>
</evidence>
<dbReference type="GO" id="GO:0003723">
    <property type="term" value="F:RNA binding"/>
    <property type="evidence" value="ECO:0007669"/>
    <property type="project" value="UniProtKB-KW"/>
</dbReference>
<dbReference type="SUPFAM" id="SSF109905">
    <property type="entry name" value="Surp module (SWAP domain)"/>
    <property type="match status" value="2"/>
</dbReference>
<evidence type="ECO:0000259" key="9">
    <source>
        <dbReference type="PROSITE" id="PS50128"/>
    </source>
</evidence>
<dbReference type="Pfam" id="PF01805">
    <property type="entry name" value="Surp"/>
    <property type="match status" value="2"/>
</dbReference>
<feature type="compositionally biased region" description="Pro residues" evidence="8">
    <location>
        <begin position="859"/>
        <end position="885"/>
    </location>
</feature>
<gene>
    <name evidence="10" type="ORF">KP79_PYT15734</name>
</gene>
<dbReference type="InterPro" id="IPR019147">
    <property type="entry name" value="SWAP_N_domain"/>
</dbReference>
<keyword evidence="1" id="KW-0507">mRNA processing</keyword>
<dbReference type="SMART" id="SM00581">
    <property type="entry name" value="PSP"/>
    <property type="match status" value="1"/>
</dbReference>
<dbReference type="InterPro" id="IPR000061">
    <property type="entry name" value="Surp"/>
</dbReference>
<organism evidence="10 11">
    <name type="scientific">Mizuhopecten yessoensis</name>
    <name type="common">Japanese scallop</name>
    <name type="synonym">Patinopecten yessoensis</name>
    <dbReference type="NCBI Taxonomy" id="6573"/>
    <lineage>
        <taxon>Eukaryota</taxon>
        <taxon>Metazoa</taxon>
        <taxon>Spiralia</taxon>
        <taxon>Lophotrochozoa</taxon>
        <taxon>Mollusca</taxon>
        <taxon>Bivalvia</taxon>
        <taxon>Autobranchia</taxon>
        <taxon>Pteriomorphia</taxon>
        <taxon>Pectinida</taxon>
        <taxon>Pectinoidea</taxon>
        <taxon>Pectinidae</taxon>
        <taxon>Mizuhopecten</taxon>
    </lineage>
</organism>
<keyword evidence="11" id="KW-1185">Reference proteome</keyword>
<feature type="compositionally biased region" description="Pro residues" evidence="8">
    <location>
        <begin position="1503"/>
        <end position="1528"/>
    </location>
</feature>
<dbReference type="PANTHER" id="PTHR13161:SF15">
    <property type="entry name" value="SPLICING FACTOR, SUPPRESSOR OF WHITE-APRICOT HOMOLOG"/>
    <property type="match status" value="1"/>
</dbReference>
<feature type="region of interest" description="Disordered" evidence="8">
    <location>
        <begin position="1011"/>
        <end position="1071"/>
    </location>
</feature>
<dbReference type="Pfam" id="PF09750">
    <property type="entry name" value="DRY_EERY"/>
    <property type="match status" value="1"/>
</dbReference>
<feature type="region of interest" description="Disordered" evidence="8">
    <location>
        <begin position="858"/>
        <end position="901"/>
    </location>
</feature>
<keyword evidence="7" id="KW-0175">Coiled coil</keyword>
<feature type="region of interest" description="Disordered" evidence="8">
    <location>
        <begin position="624"/>
        <end position="815"/>
    </location>
</feature>
<feature type="compositionally biased region" description="Basic residues" evidence="8">
    <location>
        <begin position="780"/>
        <end position="809"/>
    </location>
</feature>
<keyword evidence="4" id="KW-0805">Transcription regulation</keyword>
<feature type="coiled-coil region" evidence="7">
    <location>
        <begin position="80"/>
        <end position="107"/>
    </location>
</feature>
<feature type="compositionally biased region" description="Low complexity" evidence="8">
    <location>
        <begin position="770"/>
        <end position="779"/>
    </location>
</feature>
<feature type="compositionally biased region" description="Polar residues" evidence="8">
    <location>
        <begin position="1646"/>
        <end position="1664"/>
    </location>
</feature>
<feature type="compositionally biased region" description="Basic and acidic residues" evidence="8">
    <location>
        <begin position="1443"/>
        <end position="1464"/>
    </location>
</feature>
<dbReference type="SMART" id="SM01141">
    <property type="entry name" value="DRY_EERY"/>
    <property type="match status" value="1"/>
</dbReference>
<feature type="compositionally biased region" description="Low complexity" evidence="8">
    <location>
        <begin position="626"/>
        <end position="635"/>
    </location>
</feature>
<feature type="compositionally biased region" description="Basic and acidic residues" evidence="8">
    <location>
        <begin position="539"/>
        <end position="571"/>
    </location>
</feature>
<feature type="domain" description="SURP motif" evidence="9">
    <location>
        <begin position="186"/>
        <end position="228"/>
    </location>
</feature>
<feature type="compositionally biased region" description="Basic and acidic residues" evidence="8">
    <location>
        <begin position="1558"/>
        <end position="1569"/>
    </location>
</feature>
<comment type="caution">
    <text evidence="10">The sequence shown here is derived from an EMBL/GenBank/DDBJ whole genome shotgun (WGS) entry which is preliminary data.</text>
</comment>
<accession>A0A210R217</accession>
<evidence type="ECO:0000256" key="2">
    <source>
        <dbReference type="ARBA" id="ARBA00022737"/>
    </source>
</evidence>
<feature type="compositionally biased region" description="Low complexity" evidence="8">
    <location>
        <begin position="1593"/>
        <end position="1615"/>
    </location>
</feature>
<feature type="region of interest" description="Disordered" evidence="8">
    <location>
        <begin position="273"/>
        <end position="412"/>
    </location>
</feature>
<evidence type="ECO:0000256" key="8">
    <source>
        <dbReference type="SAM" id="MobiDB-lite"/>
    </source>
</evidence>
<keyword evidence="2" id="KW-0677">Repeat</keyword>
<evidence type="ECO:0000256" key="4">
    <source>
        <dbReference type="ARBA" id="ARBA00023015"/>
    </source>
</evidence>
<protein>
    <submittedName>
        <fullName evidence="10">Zinc finger CCHC domain-containing protein 8</fullName>
    </submittedName>
</protein>
<feature type="compositionally biased region" description="Basic and acidic residues" evidence="8">
    <location>
        <begin position="1042"/>
        <end position="1056"/>
    </location>
</feature>
<feature type="compositionally biased region" description="Polar residues" evidence="8">
    <location>
        <begin position="646"/>
        <end position="662"/>
    </location>
</feature>
<dbReference type="PROSITE" id="PS50128">
    <property type="entry name" value="SURP"/>
    <property type="match status" value="2"/>
</dbReference>
<name>A0A210R217_MIZYE</name>
<sequence length="1729" mass="194074">MAAAQWWAQANEEENRQSKAQEELFVFGYACKVFRDDEKASFVDQEKHLIPWMSDDRVLIDRYDGRGHLFDLSAYDASNIKDTEQTLTEDEEQIEKLCDEERFLELRTDLAEKTMYEEEEWKRYYLSLSEGYNAVGFSYDYAQQMAAEQQPEVKIEAVEDKPFVVAPELHVPPEINVPELEKQNAIIEKTAKFIAEHGAQMEIIIKTKQSNNAQFEFMHFENTLNPYYKHMVKMIKSGKYRPKAEEIQEDLDSSYEEEHPDGYLHPSLMIQRASPTPDLKPIKMPTGSIHDTPYGQLIKSLKRSNKQHDKASNDSGADRQPHTEASAIQPPPLPPYMSLPEYGTSNSSLPLPPGLEPVTLPSAHQPPPPPPGTDVDGNIYLSQDSPASEDSSSRDSFSIPGAPQIVPPPPDLQPVIDRMAMYVAKNGVEFEIVVKSKNDPRFAFLESYHVHFPYYNFKKNIHITETAKEKRRLEKERPKGVSFSIKGKPREQESASLEKRQVFDNDSSDEEGDRDKLYKSDLSGTSTPVDADFMLMENTRPDTSRSDTSRSDYSRAEQPRAEYSRAENKVDRAELIEKLERKQAEERLKDRMAAAAREKLVQANKEKQMQAERKRKAAMFINMLKSTNVTTSTTSAADDQRDMEESGSTGTPIGSRSQTPITQEEDRLSDYSDRSSKSSKKSRERGSSPPSRSRKSPSPPSRSKSPRRKRSPIPLSAYVKSRRSSSKSPHRRPILRTQSPPRKDRSKSPRYRVNPSLSPGRSKSVKRSRSPSPSKSSSKSSRRSPTHSVRKSKKKKRSRSRSPRHKSSSSKRVGDVIGPVQICDLTIKQEPGLLQSATDITDNIDKAKTYSYTDFSNLPPLPDCLPPEPPSDSRAPLPPLPPLPPDSDSNSCSLPGDSKGEEKTVSNAVSLYTFFLVFKHHLEHTADVVEPYRSAVTHSKYTEVCGRKHGRLTINLKPLLHSFLHLSTSGSKMAEDMFGDSSLFDEFEKERDSKGSFILYKVNEEGEEDKSKILFRIGDSEESESSSDDDSGESENENEDAEEKHEGASAHGHVDGSDIVNGGKCHTKNQQSVDKNTEFKLTHERNKFERYARIIDSTRFASDMGSPACQIIYQNNNFSRKYRTSIEGYISHLINREEQDKRDRLPELQLKSSNLTCVDLNSKLTASQRNMKMWSSHAILGSSQFHRDFVIDPLGWPLVADNPSLTDSWEAPKYEQVYTDPLPLPEEELDSGPSKPQRQKPTCFNCCGEHMIADCPDPKDFTRIRKNRDKFRQESGSQKPPSKRYHVENTFESENSSFAPGVISEELKDALGITSRYLPAYIYKMRVLGYPPGWLEEAKVQGSGLAMFDGEGNEVNVTGESMEDGEVRDTVPNKGQIDPHKIIAYPGFTVAVPPDTIDEYEELGAPPLQEHQLKSTLTAQLTGMKRKNDEIEEESRRKKRKMERASMEEMDLSDHEDIKNKSLDSDGFVPPLPMDTPPSKPPPPDSTPPVTPDILKPKRLPLPGEPPLPINTPPGKPPIPAETPPPTPKGLTQVKQVPRGHSPSLEDLEQQYQLLQEKLGEADGDKEVELQVMDSCGPEDEDDDLDVAKSQLSKISSVESASSSSTQELSQSQMSRMSSTASITSFGELGRGSPTSSLPGTPVVGPSSNLTELNFSFKSTTGSISRDYGTPIQQRQGVASDLPDADKFGEGIMDHIPYENLPEATGTFEKMRGLIDRIRSKVSLRKKKS</sequence>
<dbReference type="SMART" id="SM00648">
    <property type="entry name" value="SWAP"/>
    <property type="match status" value="2"/>
</dbReference>
<evidence type="ECO:0000256" key="6">
    <source>
        <dbReference type="ARBA" id="ARBA00023187"/>
    </source>
</evidence>
<feature type="compositionally biased region" description="Basic and acidic residues" evidence="8">
    <location>
        <begin position="488"/>
        <end position="503"/>
    </location>
</feature>
<dbReference type="EMBL" id="NEDP02000758">
    <property type="protein sequence ID" value="OWF55123.1"/>
    <property type="molecule type" value="Genomic_DNA"/>
</dbReference>
<feature type="compositionally biased region" description="Basic and acidic residues" evidence="8">
    <location>
        <begin position="469"/>
        <end position="479"/>
    </location>
</feature>
<feature type="domain" description="SURP motif" evidence="9">
    <location>
        <begin position="415"/>
        <end position="455"/>
    </location>
</feature>
<feature type="compositionally biased region" description="Pro residues" evidence="8">
    <location>
        <begin position="1470"/>
        <end position="1491"/>
    </location>
</feature>
<dbReference type="Gene3D" id="1.10.10.790">
    <property type="entry name" value="Surp module"/>
    <property type="match status" value="2"/>
</dbReference>
<feature type="compositionally biased region" description="Basic and acidic residues" evidence="8">
    <location>
        <begin position="306"/>
        <end position="322"/>
    </location>
</feature>
<reference evidence="10 11" key="1">
    <citation type="journal article" date="2017" name="Nat. Ecol. Evol.">
        <title>Scallop genome provides insights into evolution of bilaterian karyotype and development.</title>
        <authorList>
            <person name="Wang S."/>
            <person name="Zhang J."/>
            <person name="Jiao W."/>
            <person name="Li J."/>
            <person name="Xun X."/>
            <person name="Sun Y."/>
            <person name="Guo X."/>
            <person name="Huan P."/>
            <person name="Dong B."/>
            <person name="Zhang L."/>
            <person name="Hu X."/>
            <person name="Sun X."/>
            <person name="Wang J."/>
            <person name="Zhao C."/>
            <person name="Wang Y."/>
            <person name="Wang D."/>
            <person name="Huang X."/>
            <person name="Wang R."/>
            <person name="Lv J."/>
            <person name="Li Y."/>
            <person name="Zhang Z."/>
            <person name="Liu B."/>
            <person name="Lu W."/>
            <person name="Hui Y."/>
            <person name="Liang J."/>
            <person name="Zhou Z."/>
            <person name="Hou R."/>
            <person name="Li X."/>
            <person name="Liu Y."/>
            <person name="Li H."/>
            <person name="Ning X."/>
            <person name="Lin Y."/>
            <person name="Zhao L."/>
            <person name="Xing Q."/>
            <person name="Dou J."/>
            <person name="Li Y."/>
            <person name="Mao J."/>
            <person name="Guo H."/>
            <person name="Dou H."/>
            <person name="Li T."/>
            <person name="Mu C."/>
            <person name="Jiang W."/>
            <person name="Fu Q."/>
            <person name="Fu X."/>
            <person name="Miao Y."/>
            <person name="Liu J."/>
            <person name="Yu Q."/>
            <person name="Li R."/>
            <person name="Liao H."/>
            <person name="Li X."/>
            <person name="Kong Y."/>
            <person name="Jiang Z."/>
            <person name="Chourrout D."/>
            <person name="Li R."/>
            <person name="Bao Z."/>
        </authorList>
    </citation>
    <scope>NUCLEOTIDE SEQUENCE [LARGE SCALE GENOMIC DNA]</scope>
    <source>
        <strain evidence="10 11">PY_sf001</strain>
    </source>
</reference>
<evidence type="ECO:0000256" key="3">
    <source>
        <dbReference type="ARBA" id="ARBA00022884"/>
    </source>
</evidence>
<feature type="compositionally biased region" description="Basic and acidic residues" evidence="8">
    <location>
        <begin position="664"/>
        <end position="676"/>
    </location>
</feature>
<evidence type="ECO:0000256" key="1">
    <source>
        <dbReference type="ARBA" id="ARBA00022664"/>
    </source>
</evidence>
<feature type="region of interest" description="Disordered" evidence="8">
    <location>
        <begin position="1419"/>
        <end position="1686"/>
    </location>
</feature>
<keyword evidence="3" id="KW-0694">RNA-binding</keyword>
<evidence type="ECO:0000256" key="7">
    <source>
        <dbReference type="SAM" id="Coils"/>
    </source>
</evidence>
<dbReference type="PANTHER" id="PTHR13161">
    <property type="entry name" value="SPLICING FACTOR SUPPRESSOR OF WHITE APRICOT"/>
    <property type="match status" value="1"/>
</dbReference>
<evidence type="ECO:0000313" key="10">
    <source>
        <dbReference type="EMBL" id="OWF55123.1"/>
    </source>
</evidence>
<evidence type="ECO:0000313" key="11">
    <source>
        <dbReference type="Proteomes" id="UP000242188"/>
    </source>
</evidence>
<proteinExistence type="predicted"/>
<dbReference type="InterPro" id="IPR006568">
    <property type="entry name" value="PSP_pro-rich"/>
</dbReference>
<feature type="compositionally biased region" description="Polar residues" evidence="8">
    <location>
        <begin position="1616"/>
        <end position="1625"/>
    </location>
</feature>
<keyword evidence="6" id="KW-0508">mRNA splicing</keyword>
<feature type="compositionally biased region" description="Basic residues" evidence="8">
    <location>
        <begin position="720"/>
        <end position="734"/>
    </location>
</feature>
<keyword evidence="5" id="KW-0804">Transcription</keyword>
<dbReference type="Proteomes" id="UP000242188">
    <property type="component" value="Unassembled WGS sequence"/>
</dbReference>
<feature type="region of interest" description="Disordered" evidence="8">
    <location>
        <begin position="469"/>
        <end position="571"/>
    </location>
</feature>
<feature type="compositionally biased region" description="Low complexity" evidence="8">
    <location>
        <begin position="886"/>
        <end position="895"/>
    </location>
</feature>
<feature type="compositionally biased region" description="Low complexity" evidence="8">
    <location>
        <begin position="382"/>
        <end position="404"/>
    </location>
</feature>
<dbReference type="OrthoDB" id="8026949at2759"/>